<keyword evidence="4" id="KW-0732">Signal</keyword>
<reference evidence="7 8" key="1">
    <citation type="submission" date="2017-12" db="EMBL/GenBank/DDBJ databases">
        <title>Genome Sequence of a Multidrug-Resistant Candida haemulonii Isolate from a Patient with Chronic Leg Ulcers in Israel.</title>
        <authorList>
            <person name="Chow N.A."/>
            <person name="Gade L."/>
            <person name="Batra D."/>
            <person name="Rowe L.A."/>
            <person name="Ben-Ami R."/>
            <person name="Loparev V.N."/>
            <person name="Litvintseva A.P."/>
        </authorList>
    </citation>
    <scope>NUCLEOTIDE SEQUENCE [LARGE SCALE GENOMIC DNA]</scope>
    <source>
        <strain evidence="7 8">B11899</strain>
    </source>
</reference>
<keyword evidence="5" id="KW-0812">Transmembrane</keyword>
<dbReference type="PROSITE" id="PS50072">
    <property type="entry name" value="CSA_PPIASE_2"/>
    <property type="match status" value="1"/>
</dbReference>
<dbReference type="VEuPathDB" id="FungiDB:CXQ85_005080"/>
<dbReference type="SUPFAM" id="SSF50891">
    <property type="entry name" value="Cyclophilin-like"/>
    <property type="match status" value="1"/>
</dbReference>
<dbReference type="GO" id="GO:0005783">
    <property type="term" value="C:endoplasmic reticulum"/>
    <property type="evidence" value="ECO:0007669"/>
    <property type="project" value="TreeGrafter"/>
</dbReference>
<evidence type="ECO:0000256" key="2">
    <source>
        <dbReference type="ARBA" id="ARBA00023110"/>
    </source>
</evidence>
<comment type="catalytic activity">
    <reaction evidence="1 4">
        <text>[protein]-peptidylproline (omega=180) = [protein]-peptidylproline (omega=0)</text>
        <dbReference type="Rhea" id="RHEA:16237"/>
        <dbReference type="Rhea" id="RHEA-COMP:10747"/>
        <dbReference type="Rhea" id="RHEA-COMP:10748"/>
        <dbReference type="ChEBI" id="CHEBI:83833"/>
        <dbReference type="ChEBI" id="CHEBI:83834"/>
        <dbReference type="EC" id="5.2.1.8"/>
    </reaction>
</comment>
<dbReference type="GO" id="GO:0006457">
    <property type="term" value="P:protein folding"/>
    <property type="evidence" value="ECO:0007669"/>
    <property type="project" value="InterPro"/>
</dbReference>
<accession>A0A2V1B046</accession>
<dbReference type="PROSITE" id="PS00170">
    <property type="entry name" value="CSA_PPIASE_1"/>
    <property type="match status" value="1"/>
</dbReference>
<dbReference type="PANTHER" id="PTHR11071">
    <property type="entry name" value="PEPTIDYL-PROLYL CIS-TRANS ISOMERASE"/>
    <property type="match status" value="1"/>
</dbReference>
<dbReference type="RefSeq" id="XP_025343451.1">
    <property type="nucleotide sequence ID" value="XM_025488684.1"/>
</dbReference>
<dbReference type="InterPro" id="IPR029000">
    <property type="entry name" value="Cyclophilin-like_dom_sf"/>
</dbReference>
<dbReference type="GO" id="GO:0000324">
    <property type="term" value="C:fungal-type vacuole"/>
    <property type="evidence" value="ECO:0007669"/>
    <property type="project" value="TreeGrafter"/>
</dbReference>
<dbReference type="OrthoDB" id="271386at2759"/>
<keyword evidence="3 4" id="KW-0413">Isomerase</keyword>
<feature type="transmembrane region" description="Helical" evidence="5">
    <location>
        <begin position="248"/>
        <end position="267"/>
    </location>
</feature>
<dbReference type="GO" id="GO:0003755">
    <property type="term" value="F:peptidyl-prolyl cis-trans isomerase activity"/>
    <property type="evidence" value="ECO:0007669"/>
    <property type="project" value="UniProtKB-UniRule"/>
</dbReference>
<keyword evidence="5" id="KW-0472">Membrane</keyword>
<comment type="function">
    <text evidence="4">PPIases accelerate the folding of proteins. It catalyzes the cis-trans isomerization of proline imidic peptide bonds in oligopeptides.</text>
</comment>
<dbReference type="FunFam" id="2.40.100.10:FF:000025">
    <property type="entry name" value="Peptidyl-prolyl cis-trans isomerase CYP19-2"/>
    <property type="match status" value="1"/>
</dbReference>
<dbReference type="Proteomes" id="UP000244309">
    <property type="component" value="Unassembled WGS sequence"/>
</dbReference>
<feature type="chain" id="PRO_5015796843" description="Peptidyl-prolyl cis-trans isomerase" evidence="4">
    <location>
        <begin position="17"/>
        <end position="279"/>
    </location>
</feature>
<dbReference type="InterPro" id="IPR020892">
    <property type="entry name" value="Cyclophilin-type_PPIase_CS"/>
</dbReference>
<organism evidence="7 8">
    <name type="scientific">Candidozyma haemuli</name>
    <dbReference type="NCBI Taxonomy" id="45357"/>
    <lineage>
        <taxon>Eukaryota</taxon>
        <taxon>Fungi</taxon>
        <taxon>Dikarya</taxon>
        <taxon>Ascomycota</taxon>
        <taxon>Saccharomycotina</taxon>
        <taxon>Pichiomycetes</taxon>
        <taxon>Metschnikowiaceae</taxon>
        <taxon>Candidozyma</taxon>
    </lineage>
</organism>
<dbReference type="Pfam" id="PF00160">
    <property type="entry name" value="Pro_isomerase"/>
    <property type="match status" value="1"/>
</dbReference>
<comment type="similarity">
    <text evidence="4">Belongs to the cyclophilin-type PPIase family.</text>
</comment>
<evidence type="ECO:0000256" key="5">
    <source>
        <dbReference type="SAM" id="Phobius"/>
    </source>
</evidence>
<keyword evidence="8" id="KW-1185">Reference proteome</keyword>
<dbReference type="PRINTS" id="PR00153">
    <property type="entry name" value="CSAPPISMRASE"/>
</dbReference>
<protein>
    <recommendedName>
        <fullName evidence="4">Peptidyl-prolyl cis-trans isomerase</fullName>
        <shortName evidence="4">PPIase</shortName>
        <ecNumber evidence="4">5.2.1.8</ecNumber>
    </recommendedName>
</protein>
<dbReference type="STRING" id="45357.A0A2V1B046"/>
<evidence type="ECO:0000259" key="6">
    <source>
        <dbReference type="PROSITE" id="PS50072"/>
    </source>
</evidence>
<feature type="signal peptide" evidence="4">
    <location>
        <begin position="1"/>
        <end position="16"/>
    </location>
</feature>
<feature type="domain" description="PPIase cyclophilin-type" evidence="6">
    <location>
        <begin position="42"/>
        <end position="195"/>
    </location>
</feature>
<dbReference type="GeneID" id="37010410"/>
<dbReference type="Gene3D" id="2.40.100.10">
    <property type="entry name" value="Cyclophilin-like"/>
    <property type="match status" value="1"/>
</dbReference>
<gene>
    <name evidence="7" type="ORF">CXQ85_005080</name>
</gene>
<proteinExistence type="inferred from homology"/>
<dbReference type="InterPro" id="IPR002130">
    <property type="entry name" value="Cyclophilin-type_PPIase_dom"/>
</dbReference>
<evidence type="ECO:0000256" key="3">
    <source>
        <dbReference type="ARBA" id="ARBA00023235"/>
    </source>
</evidence>
<evidence type="ECO:0000256" key="1">
    <source>
        <dbReference type="ARBA" id="ARBA00000971"/>
    </source>
</evidence>
<comment type="caution">
    <text evidence="7">The sequence shown here is derived from an EMBL/GenBank/DDBJ whole genome shotgun (WGS) entry which is preliminary data.</text>
</comment>
<dbReference type="EMBL" id="PKFO01000008">
    <property type="protein sequence ID" value="PVH22511.1"/>
    <property type="molecule type" value="Genomic_DNA"/>
</dbReference>
<evidence type="ECO:0000313" key="8">
    <source>
        <dbReference type="Proteomes" id="UP000244309"/>
    </source>
</evidence>
<dbReference type="PANTHER" id="PTHR11071:SF561">
    <property type="entry name" value="PEPTIDYL-PROLYL CIS-TRANS ISOMERASE D-RELATED"/>
    <property type="match status" value="1"/>
</dbReference>
<keyword evidence="5" id="KW-1133">Transmembrane helix</keyword>
<dbReference type="AlphaFoldDB" id="A0A2V1B046"/>
<evidence type="ECO:0000256" key="4">
    <source>
        <dbReference type="RuleBase" id="RU363019"/>
    </source>
</evidence>
<keyword evidence="2 4" id="KW-0697">Rotamase</keyword>
<dbReference type="EC" id="5.2.1.8" evidence="4"/>
<name>A0A2V1B046_9ASCO</name>
<evidence type="ECO:0000313" key="7">
    <source>
        <dbReference type="EMBL" id="PVH22511.1"/>
    </source>
</evidence>
<dbReference type="GO" id="GO:0016018">
    <property type="term" value="F:cyclosporin A binding"/>
    <property type="evidence" value="ECO:0007669"/>
    <property type="project" value="TreeGrafter"/>
</dbReference>
<sequence length="279" mass="31198">MLFNVCFAFWVCLVHAISIPVTFSASELQHVQGDPKATHRVAFAITRNGQYMGELAFALFGDTTPKTVENFVALTNMSKGYGYELVTFHRIIKDFMIQGGDFENGDGTGGHSIYGKRFPDESFEVHHNKRGRLSMANSGKDTNGAQFFITTKQDCSWLDGKHVVFGQLVGGFELLEMMENTPTDAKNKPNDKWVIMKGMGVPVDYSIQRPYDELKQEADLEAAALRGETTLINDQVREADIAGETDPMGGYIFMGGFCLIVLILWRLNQSAKRCKNHNF</sequence>